<keyword evidence="2" id="KW-1185">Reference proteome</keyword>
<dbReference type="EMBL" id="PYSW02000048">
    <property type="protein sequence ID" value="KAG2374092.1"/>
    <property type="molecule type" value="Genomic_DNA"/>
</dbReference>
<dbReference type="GeneID" id="68103625"/>
<reference evidence="1 2" key="1">
    <citation type="journal article" date="2018" name="BMC Genomics">
        <title>The genome of Naegleria lovaniensis, the basis for a comparative approach to unravel pathogenicity factors of the human pathogenic amoeba N. fowleri.</title>
        <authorList>
            <person name="Liechti N."/>
            <person name="Schurch N."/>
            <person name="Bruggmann R."/>
            <person name="Wittwer M."/>
        </authorList>
    </citation>
    <scope>NUCLEOTIDE SEQUENCE [LARGE SCALE GENOMIC DNA]</scope>
    <source>
        <strain evidence="1 2">ATCC 30569</strain>
    </source>
</reference>
<dbReference type="RefSeq" id="XP_044543266.1">
    <property type="nucleotide sequence ID" value="XM_044686797.1"/>
</dbReference>
<evidence type="ECO:0000313" key="2">
    <source>
        <dbReference type="Proteomes" id="UP000816034"/>
    </source>
</evidence>
<dbReference type="Gene3D" id="3.30.530.20">
    <property type="match status" value="1"/>
</dbReference>
<gene>
    <name evidence="1" type="ORF">C9374_011171</name>
</gene>
<sequence length="361" mass="41513">MQDHVHRSCHPLLLTRNEIKKRDQTAMHHTTMSLHTTMAADKRNTTTADTMTTTCHPSSVMSLLESTVSSLPAKACQQQEANLMETIETLKETTNDMALQEQTIDQLTPLTNHKYCIEPCPFEIQKQDSISFIEQLNKVILEFPTLKSLLPHIPTTSHKYCVASSSQSILIEHTNMKDCLDFLTDFEKYPQIVEGIHSATVTCHKQDDHTRMVHMKSTILFSTLEYDIKVTRTREGISFTHVSETSPFKSFTGGWKLENVECHNNHSSNKNDDRTTIRATYFIHMEIEPQVLFKVPLRNGSTDSHGISADASLYEWLSNKNVPTLMRVMKKHIEEYSTRKRVKEFHIKQKQLMQQSSMLFL</sequence>
<organism evidence="1 2">
    <name type="scientific">Naegleria lovaniensis</name>
    <name type="common">Amoeba</name>
    <dbReference type="NCBI Taxonomy" id="51637"/>
    <lineage>
        <taxon>Eukaryota</taxon>
        <taxon>Discoba</taxon>
        <taxon>Heterolobosea</taxon>
        <taxon>Tetramitia</taxon>
        <taxon>Eutetramitia</taxon>
        <taxon>Vahlkampfiidae</taxon>
        <taxon>Naegleria</taxon>
    </lineage>
</organism>
<evidence type="ECO:0000313" key="1">
    <source>
        <dbReference type="EMBL" id="KAG2374092.1"/>
    </source>
</evidence>
<dbReference type="Proteomes" id="UP000816034">
    <property type="component" value="Unassembled WGS sequence"/>
</dbReference>
<dbReference type="SUPFAM" id="SSF55961">
    <property type="entry name" value="Bet v1-like"/>
    <property type="match status" value="1"/>
</dbReference>
<accession>A0AA88KIM4</accession>
<proteinExistence type="predicted"/>
<dbReference type="InterPro" id="IPR023393">
    <property type="entry name" value="START-like_dom_sf"/>
</dbReference>
<evidence type="ECO:0008006" key="3">
    <source>
        <dbReference type="Google" id="ProtNLM"/>
    </source>
</evidence>
<protein>
    <recommendedName>
        <fullName evidence="3">Coenzyme Q-binding protein COQ10 START domain-containing protein</fullName>
    </recommendedName>
</protein>
<comment type="caution">
    <text evidence="1">The sequence shown here is derived from an EMBL/GenBank/DDBJ whole genome shotgun (WGS) entry which is preliminary data.</text>
</comment>
<dbReference type="AlphaFoldDB" id="A0AA88KIM4"/>
<name>A0AA88KIM4_NAELO</name>